<feature type="transmembrane region" description="Helical" evidence="1">
    <location>
        <begin position="114"/>
        <end position="134"/>
    </location>
</feature>
<dbReference type="PATRIC" id="fig|869212.3.peg.382"/>
<dbReference type="RefSeq" id="WP_014801585.1">
    <property type="nucleotide sequence ID" value="NC_018020.1"/>
</dbReference>
<dbReference type="EMBL" id="CP002959">
    <property type="protein sequence ID" value="AFM11065.1"/>
    <property type="molecule type" value="Genomic_DNA"/>
</dbReference>
<evidence type="ECO:0000256" key="1">
    <source>
        <dbReference type="SAM" id="Phobius"/>
    </source>
</evidence>
<dbReference type="Pfam" id="PF20221">
    <property type="entry name" value="DUF6580"/>
    <property type="match status" value="1"/>
</dbReference>
<dbReference type="Proteomes" id="UP000006048">
    <property type="component" value="Chromosome"/>
</dbReference>
<keyword evidence="1" id="KW-0472">Membrane</keyword>
<gene>
    <name evidence="2" type="ordered locus">Turpa_0409</name>
</gene>
<keyword evidence="1" id="KW-0812">Transmembrane</keyword>
<dbReference type="STRING" id="869212.Turpa_0409"/>
<evidence type="ECO:0000313" key="3">
    <source>
        <dbReference type="Proteomes" id="UP000006048"/>
    </source>
</evidence>
<dbReference type="HOGENOM" id="CLU_112910_0_0_12"/>
<accession>I4B1A8</accession>
<feature type="transmembrane region" description="Helical" evidence="1">
    <location>
        <begin position="154"/>
        <end position="173"/>
    </location>
</feature>
<dbReference type="AlphaFoldDB" id="I4B1A8"/>
<dbReference type="OrthoDB" id="9806699at2"/>
<proteinExistence type="predicted"/>
<name>I4B1A8_TURPD</name>
<keyword evidence="1" id="KW-1133">Transmembrane helix</keyword>
<feature type="transmembrane region" description="Helical" evidence="1">
    <location>
        <begin position="84"/>
        <end position="102"/>
    </location>
</feature>
<sequence>MKSINPRFSVLVTIVFAAAFSRVIPHLPNLSPLNAAALFAAAHFSGKAKAIVLPLGAVFLSDLFLNNVTYAASGQPFVWFYPGFYWQYSAYAVISLFGLAIFRRGVTVARTVIAALVAGLIFFSVSNFGVWAGGGLYPPTFAGLVACYAAALPFYQGTLMGDAVFVTLLFGGFHIAQRHFVLLAAASPNLSRA</sequence>
<evidence type="ECO:0000313" key="2">
    <source>
        <dbReference type="EMBL" id="AFM11065.1"/>
    </source>
</evidence>
<protein>
    <submittedName>
        <fullName evidence="2">Uncharacterized protein</fullName>
    </submittedName>
</protein>
<dbReference type="KEGG" id="tpx:Turpa_0409"/>
<dbReference type="InterPro" id="IPR046487">
    <property type="entry name" value="DUF6580"/>
</dbReference>
<reference evidence="2 3" key="1">
    <citation type="submission" date="2012-06" db="EMBL/GenBank/DDBJ databases">
        <title>The complete chromosome of genome of Turneriella parva DSM 21527.</title>
        <authorList>
            <consortium name="US DOE Joint Genome Institute (JGI-PGF)"/>
            <person name="Lucas S."/>
            <person name="Han J."/>
            <person name="Lapidus A."/>
            <person name="Bruce D."/>
            <person name="Goodwin L."/>
            <person name="Pitluck S."/>
            <person name="Peters L."/>
            <person name="Kyrpides N."/>
            <person name="Mavromatis K."/>
            <person name="Ivanova N."/>
            <person name="Mikhailova N."/>
            <person name="Chertkov O."/>
            <person name="Detter J.C."/>
            <person name="Tapia R."/>
            <person name="Han C."/>
            <person name="Land M."/>
            <person name="Hauser L."/>
            <person name="Markowitz V."/>
            <person name="Cheng J.-F."/>
            <person name="Hugenholtz P."/>
            <person name="Woyke T."/>
            <person name="Wu D."/>
            <person name="Gronow S."/>
            <person name="Wellnitz S."/>
            <person name="Brambilla E."/>
            <person name="Klenk H.-P."/>
            <person name="Eisen J.A."/>
        </authorList>
    </citation>
    <scope>NUCLEOTIDE SEQUENCE [LARGE SCALE GENOMIC DNA]</scope>
    <source>
        <strain evidence="3">ATCC BAA-1111 / DSM 21527 / NCTC 11395 / H</strain>
    </source>
</reference>
<keyword evidence="3" id="KW-1185">Reference proteome</keyword>
<organism evidence="2 3">
    <name type="scientific">Turneriella parva (strain ATCC BAA-1111 / DSM 21527 / NCTC 11395 / H)</name>
    <name type="common">Leptospira parva</name>
    <dbReference type="NCBI Taxonomy" id="869212"/>
    <lineage>
        <taxon>Bacteria</taxon>
        <taxon>Pseudomonadati</taxon>
        <taxon>Spirochaetota</taxon>
        <taxon>Spirochaetia</taxon>
        <taxon>Leptospirales</taxon>
        <taxon>Leptospiraceae</taxon>
        <taxon>Turneriella</taxon>
    </lineage>
</organism>